<feature type="domain" description="Glycosyltransferase subfamily 4-like N-terminal" evidence="3">
    <location>
        <begin position="16"/>
        <end position="192"/>
    </location>
</feature>
<name>A0A1F5ZJH8_9BACT</name>
<accession>A0A1F5ZJH8</accession>
<dbReference type="InterPro" id="IPR050194">
    <property type="entry name" value="Glycosyltransferase_grp1"/>
</dbReference>
<dbReference type="GO" id="GO:0016757">
    <property type="term" value="F:glycosyltransferase activity"/>
    <property type="evidence" value="ECO:0007669"/>
    <property type="project" value="InterPro"/>
</dbReference>
<dbReference type="CDD" id="cd03801">
    <property type="entry name" value="GT4_PimA-like"/>
    <property type="match status" value="1"/>
</dbReference>
<evidence type="ECO:0000313" key="5">
    <source>
        <dbReference type="Proteomes" id="UP000176923"/>
    </source>
</evidence>
<feature type="transmembrane region" description="Helical" evidence="1">
    <location>
        <begin position="108"/>
        <end position="127"/>
    </location>
</feature>
<feature type="domain" description="Glycosyl transferase family 1" evidence="2">
    <location>
        <begin position="207"/>
        <end position="360"/>
    </location>
</feature>
<evidence type="ECO:0000313" key="4">
    <source>
        <dbReference type="EMBL" id="OGG12551.1"/>
    </source>
</evidence>
<sequence>MIKKVLILTFVFRPNVGGAETYANELTEALRKRNYFVYVLTYQPISGNQKGESLEKGKNLEIRRFQWIGDNWFHKLEKYPLFLFAYITPYLFIRSFWWMLWNHKKIDVIDAQGLNSSFIAVIFRYLFRKRAVASIMSLYDFQPGSLFARVVSWTLSRADHVIAESEASKKELVGIGIPENKITTFVEWVDLDMFKPLNKKLAKRNLNLPSNFIVLFVARAIKIKGADIVIDASKRLQKMDITFVFISRDGPMVDVLRNESKNSRNILFIEGMEYEKLREYYAAADVFVIPSRYSENAARTVVESFACGTPVIGSNLGAIPSLMDKSVGFLVNPEPVEIGNAIKKLYHDKVLLNQMTKSSRLYALKKFSEKNVTAIVNCY</sequence>
<keyword evidence="1" id="KW-1133">Transmembrane helix</keyword>
<dbReference type="EMBL" id="MFJL01000044">
    <property type="protein sequence ID" value="OGG12551.1"/>
    <property type="molecule type" value="Genomic_DNA"/>
</dbReference>
<keyword evidence="1" id="KW-0472">Membrane</keyword>
<evidence type="ECO:0000256" key="1">
    <source>
        <dbReference type="SAM" id="Phobius"/>
    </source>
</evidence>
<feature type="transmembrane region" description="Helical" evidence="1">
    <location>
        <begin position="81"/>
        <end position="101"/>
    </location>
</feature>
<comment type="caution">
    <text evidence="4">The sequence shown here is derived from an EMBL/GenBank/DDBJ whole genome shotgun (WGS) entry which is preliminary data.</text>
</comment>
<dbReference type="InterPro" id="IPR028098">
    <property type="entry name" value="Glyco_trans_4-like_N"/>
</dbReference>
<dbReference type="Gene3D" id="3.40.50.2000">
    <property type="entry name" value="Glycogen Phosphorylase B"/>
    <property type="match status" value="2"/>
</dbReference>
<evidence type="ECO:0000259" key="2">
    <source>
        <dbReference type="Pfam" id="PF00534"/>
    </source>
</evidence>
<dbReference type="PANTHER" id="PTHR45947">
    <property type="entry name" value="SULFOQUINOVOSYL TRANSFERASE SQD2"/>
    <property type="match status" value="1"/>
</dbReference>
<dbReference type="SUPFAM" id="SSF53756">
    <property type="entry name" value="UDP-Glycosyltransferase/glycogen phosphorylase"/>
    <property type="match status" value="1"/>
</dbReference>
<reference evidence="4 5" key="1">
    <citation type="journal article" date="2016" name="Nat. Commun.">
        <title>Thousands of microbial genomes shed light on interconnected biogeochemical processes in an aquifer system.</title>
        <authorList>
            <person name="Anantharaman K."/>
            <person name="Brown C.T."/>
            <person name="Hug L.A."/>
            <person name="Sharon I."/>
            <person name="Castelle C.J."/>
            <person name="Probst A.J."/>
            <person name="Thomas B.C."/>
            <person name="Singh A."/>
            <person name="Wilkins M.J."/>
            <person name="Karaoz U."/>
            <person name="Brodie E.L."/>
            <person name="Williams K.H."/>
            <person name="Hubbard S.S."/>
            <person name="Banfield J.F."/>
        </authorList>
    </citation>
    <scope>NUCLEOTIDE SEQUENCE [LARGE SCALE GENOMIC DNA]</scope>
</reference>
<dbReference type="AlphaFoldDB" id="A0A1F5ZJH8"/>
<organism evidence="4 5">
    <name type="scientific">Candidatus Gottesmanbacteria bacterium RIFCSPHIGHO2_02_FULL_39_11</name>
    <dbReference type="NCBI Taxonomy" id="1798382"/>
    <lineage>
        <taxon>Bacteria</taxon>
        <taxon>Candidatus Gottesmaniibacteriota</taxon>
    </lineage>
</organism>
<dbReference type="STRING" id="1798382.A3D77_04385"/>
<gene>
    <name evidence="4" type="ORF">A3D77_04385</name>
</gene>
<dbReference type="InterPro" id="IPR001296">
    <property type="entry name" value="Glyco_trans_1"/>
</dbReference>
<evidence type="ECO:0008006" key="6">
    <source>
        <dbReference type="Google" id="ProtNLM"/>
    </source>
</evidence>
<keyword evidence="1" id="KW-0812">Transmembrane</keyword>
<dbReference type="Pfam" id="PF13439">
    <property type="entry name" value="Glyco_transf_4"/>
    <property type="match status" value="1"/>
</dbReference>
<evidence type="ECO:0000259" key="3">
    <source>
        <dbReference type="Pfam" id="PF13439"/>
    </source>
</evidence>
<dbReference type="Proteomes" id="UP000176923">
    <property type="component" value="Unassembled WGS sequence"/>
</dbReference>
<protein>
    <recommendedName>
        <fullName evidence="6">Glycosyltransferase subfamily 4-like N-terminal domain-containing protein</fullName>
    </recommendedName>
</protein>
<proteinExistence type="predicted"/>
<dbReference type="PANTHER" id="PTHR45947:SF3">
    <property type="entry name" value="SULFOQUINOVOSYL TRANSFERASE SQD2"/>
    <property type="match status" value="1"/>
</dbReference>
<dbReference type="Pfam" id="PF00534">
    <property type="entry name" value="Glycos_transf_1"/>
    <property type="match status" value="1"/>
</dbReference>